<proteinExistence type="inferred from homology"/>
<feature type="domain" description="SRR1-like" evidence="3">
    <location>
        <begin position="104"/>
        <end position="268"/>
    </location>
</feature>
<dbReference type="PANTHER" id="PTHR28626:SF3">
    <property type="entry name" value="SRR1-LIKE PROTEIN"/>
    <property type="match status" value="1"/>
</dbReference>
<dbReference type="GeneID" id="130503200"/>
<feature type="compositionally biased region" description="Basic and acidic residues" evidence="2">
    <location>
        <begin position="1"/>
        <end position="38"/>
    </location>
</feature>
<accession>A0A9W3CQW0</accession>
<dbReference type="GO" id="GO:0005634">
    <property type="term" value="C:nucleus"/>
    <property type="evidence" value="ECO:0007669"/>
    <property type="project" value="TreeGrafter"/>
</dbReference>
<feature type="compositionally biased region" description="Basic and acidic residues" evidence="2">
    <location>
        <begin position="47"/>
        <end position="60"/>
    </location>
</feature>
<comment type="similarity">
    <text evidence="1">Belongs to the SRR1 family.</text>
</comment>
<evidence type="ECO:0000313" key="4">
    <source>
        <dbReference type="Proteomes" id="UP000504610"/>
    </source>
</evidence>
<evidence type="ECO:0000259" key="3">
    <source>
        <dbReference type="Pfam" id="PF07985"/>
    </source>
</evidence>
<protein>
    <submittedName>
        <fullName evidence="5">Protein SENSITIVITY TO RED LIGHT REDUCED 1-like</fullName>
    </submittedName>
</protein>
<dbReference type="KEGG" id="rsz:130503200"/>
<keyword evidence="4" id="KW-1185">Reference proteome</keyword>
<feature type="region of interest" description="Disordered" evidence="2">
    <location>
        <begin position="1"/>
        <end position="60"/>
    </location>
</feature>
<dbReference type="InterPro" id="IPR012942">
    <property type="entry name" value="SRR1-like"/>
</dbReference>
<reference evidence="5" key="1">
    <citation type="submission" date="2025-08" db="UniProtKB">
        <authorList>
            <consortium name="RefSeq"/>
        </authorList>
    </citation>
    <scope>IDENTIFICATION</scope>
    <source>
        <tissue evidence="5">Leaf</tissue>
    </source>
</reference>
<dbReference type="Pfam" id="PF07985">
    <property type="entry name" value="SRR1"/>
    <property type="match status" value="1"/>
</dbReference>
<dbReference type="RefSeq" id="XP_056853870.1">
    <property type="nucleotide sequence ID" value="XM_056997890.1"/>
</dbReference>
<dbReference type="PANTHER" id="PTHR28626">
    <property type="entry name" value="SRR1-LIKE PROTEIN"/>
    <property type="match status" value="1"/>
</dbReference>
<dbReference type="GO" id="GO:0005737">
    <property type="term" value="C:cytoplasm"/>
    <property type="evidence" value="ECO:0007669"/>
    <property type="project" value="TreeGrafter"/>
</dbReference>
<dbReference type="AlphaFoldDB" id="A0A9W3CQW0"/>
<organism evidence="4 5">
    <name type="scientific">Raphanus sativus</name>
    <name type="common">Radish</name>
    <name type="synonym">Raphanus raphanistrum var. sativus</name>
    <dbReference type="NCBI Taxonomy" id="3726"/>
    <lineage>
        <taxon>Eukaryota</taxon>
        <taxon>Viridiplantae</taxon>
        <taxon>Streptophyta</taxon>
        <taxon>Embryophyta</taxon>
        <taxon>Tracheophyta</taxon>
        <taxon>Spermatophyta</taxon>
        <taxon>Magnoliopsida</taxon>
        <taxon>eudicotyledons</taxon>
        <taxon>Gunneridae</taxon>
        <taxon>Pentapetalae</taxon>
        <taxon>rosids</taxon>
        <taxon>malvids</taxon>
        <taxon>Brassicales</taxon>
        <taxon>Brassicaceae</taxon>
        <taxon>Brassiceae</taxon>
        <taxon>Raphanus</taxon>
    </lineage>
</organism>
<dbReference type="OrthoDB" id="551431at2759"/>
<name>A0A9W3CQW0_RAPSA</name>
<evidence type="ECO:0000313" key="5">
    <source>
        <dbReference type="RefSeq" id="XP_056853870.1"/>
    </source>
</evidence>
<dbReference type="InterPro" id="IPR040044">
    <property type="entry name" value="SRR1L"/>
</dbReference>
<gene>
    <name evidence="5" type="primary">LOC130503200</name>
</gene>
<sequence>MKKEAAKESKPEKIAKMKQVEEDISKHSDGEWTEEEGHARKKQKLTGQDKEGHDFKIDHHREDRLKKQMEICTKKSESSEFYKSFLKQLKSPDVSGHFRLMLGSETQLQMVIYGLGSIESDEDSRFQLSIAILMKREFDWVNNNIEVFDPVLSATESSVITSFGCTVLSVNEEARREALKPTLFFMPHCRPNLYGNLLESNWRMDRLSKIALLGNSFEMYKDTVFNNQNLIQSIKRIKAAQRITTEFAINTGSEDVYDCAFHILSWHFFRTGVDCELPSLQ</sequence>
<dbReference type="Proteomes" id="UP000504610">
    <property type="component" value="Unplaced"/>
</dbReference>
<evidence type="ECO:0000256" key="2">
    <source>
        <dbReference type="SAM" id="MobiDB-lite"/>
    </source>
</evidence>
<evidence type="ECO:0000256" key="1">
    <source>
        <dbReference type="ARBA" id="ARBA00009856"/>
    </source>
</evidence>